<dbReference type="eggNOG" id="COG4976">
    <property type="taxonomic scope" value="Bacteria"/>
</dbReference>
<dbReference type="PANTHER" id="PTHR43861">
    <property type="entry name" value="TRANS-ACONITATE 2-METHYLTRANSFERASE-RELATED"/>
    <property type="match status" value="1"/>
</dbReference>
<sequence>MDCYNDFADIYDELINEDINYRGWSEKIIEICKEYNVGRREYLDLACGTGNFTKLIGKNFIFTTAIDLSEYMLSIADEKLKAEGIKAKVMCQDICTFNLKKQFDLITCGLDSTNYIIEDEKLQLYFMSVNKHLKDDGIFIFDINTEYKIKNILGNNSFNYDREDVVYIWENQLQEDIVDMYLTFFVKEGQVYHRFDEHHRERAYSESKIEKFIKESNLIIEKKLNCYEEVAIGENTERITYVLSKKGC</sequence>
<dbReference type="CDD" id="cd02440">
    <property type="entry name" value="AdoMet_MTases"/>
    <property type="match status" value="1"/>
</dbReference>
<organism evidence="3 4">
    <name type="scientific">Clostridium sulfidigenes</name>
    <dbReference type="NCBI Taxonomy" id="318464"/>
    <lineage>
        <taxon>Bacteria</taxon>
        <taxon>Bacillati</taxon>
        <taxon>Bacillota</taxon>
        <taxon>Clostridia</taxon>
        <taxon>Eubacteriales</taxon>
        <taxon>Clostridiaceae</taxon>
        <taxon>Clostridium</taxon>
    </lineage>
</organism>
<gene>
    <name evidence="3" type="ORF">IO99_18440</name>
</gene>
<evidence type="ECO:0000256" key="1">
    <source>
        <dbReference type="ARBA" id="ARBA00022679"/>
    </source>
</evidence>
<dbReference type="EMBL" id="JPMD01000064">
    <property type="protein sequence ID" value="KEZ84804.1"/>
    <property type="molecule type" value="Genomic_DNA"/>
</dbReference>
<accession>A0A084J770</accession>
<protein>
    <submittedName>
        <fullName evidence="3">SAM-dependent methyltransferase</fullName>
    </submittedName>
</protein>
<dbReference type="Proteomes" id="UP000028542">
    <property type="component" value="Unassembled WGS sequence"/>
</dbReference>
<dbReference type="Gene3D" id="2.20.25.110">
    <property type="entry name" value="S-adenosyl-L-methionine-dependent methyltransferases"/>
    <property type="match status" value="1"/>
</dbReference>
<dbReference type="PANTHER" id="PTHR43861:SF6">
    <property type="entry name" value="METHYLTRANSFERASE TYPE 11"/>
    <property type="match status" value="1"/>
</dbReference>
<evidence type="ECO:0000313" key="4">
    <source>
        <dbReference type="Proteomes" id="UP000028542"/>
    </source>
</evidence>
<dbReference type="STRING" id="318464.IO99_18440"/>
<name>A0A084J770_9CLOT</name>
<dbReference type="SUPFAM" id="SSF53335">
    <property type="entry name" value="S-adenosyl-L-methionine-dependent methyltransferases"/>
    <property type="match status" value="1"/>
</dbReference>
<reference evidence="3 4" key="1">
    <citation type="submission" date="2014-07" db="EMBL/GenBank/DDBJ databases">
        <title>Draft genome of Clostridium sulfidigenes 113A isolated from sediments associated with methane hydrate from Krishna Godavari basin.</title>
        <authorList>
            <person name="Honkalas V.S."/>
            <person name="Dabir A.P."/>
            <person name="Arora P."/>
            <person name="Dhakephalkar P.K."/>
        </authorList>
    </citation>
    <scope>NUCLEOTIDE SEQUENCE [LARGE SCALE GENOMIC DNA]</scope>
    <source>
        <strain evidence="3 4">113A</strain>
    </source>
</reference>
<dbReference type="Pfam" id="PF13649">
    <property type="entry name" value="Methyltransf_25"/>
    <property type="match status" value="1"/>
</dbReference>
<dbReference type="RefSeq" id="WP_035135814.1">
    <property type="nucleotide sequence ID" value="NZ_JPMD01000064.1"/>
</dbReference>
<evidence type="ECO:0000259" key="2">
    <source>
        <dbReference type="Pfam" id="PF13649"/>
    </source>
</evidence>
<proteinExistence type="predicted"/>
<comment type="caution">
    <text evidence="3">The sequence shown here is derived from an EMBL/GenBank/DDBJ whole genome shotgun (WGS) entry which is preliminary data.</text>
</comment>
<dbReference type="AlphaFoldDB" id="A0A084J770"/>
<keyword evidence="4" id="KW-1185">Reference proteome</keyword>
<dbReference type="InterPro" id="IPR041698">
    <property type="entry name" value="Methyltransf_25"/>
</dbReference>
<evidence type="ECO:0000313" key="3">
    <source>
        <dbReference type="EMBL" id="KEZ84804.1"/>
    </source>
</evidence>
<feature type="domain" description="Methyltransferase" evidence="2">
    <location>
        <begin position="43"/>
        <end position="137"/>
    </location>
</feature>
<keyword evidence="1 3" id="KW-0808">Transferase</keyword>
<dbReference type="InterPro" id="IPR029063">
    <property type="entry name" value="SAM-dependent_MTases_sf"/>
</dbReference>
<keyword evidence="3" id="KW-0489">Methyltransferase</keyword>
<dbReference type="GO" id="GO:0008168">
    <property type="term" value="F:methyltransferase activity"/>
    <property type="evidence" value="ECO:0007669"/>
    <property type="project" value="UniProtKB-KW"/>
</dbReference>
<dbReference type="Gene3D" id="3.40.50.150">
    <property type="entry name" value="Vaccinia Virus protein VP39"/>
    <property type="match status" value="1"/>
</dbReference>
<dbReference type="GO" id="GO:0032259">
    <property type="term" value="P:methylation"/>
    <property type="evidence" value="ECO:0007669"/>
    <property type="project" value="UniProtKB-KW"/>
</dbReference>